<name>A0A0D9YR57_9ORYZ</name>
<evidence type="ECO:0000313" key="1">
    <source>
        <dbReference type="EnsemblPlants" id="OGLUM02G13970.1"/>
    </source>
</evidence>
<accession>A0A0D9YR57</accession>
<reference evidence="1" key="1">
    <citation type="submission" date="2015-04" db="UniProtKB">
        <authorList>
            <consortium name="EnsemblPlants"/>
        </authorList>
    </citation>
    <scope>IDENTIFICATION</scope>
</reference>
<keyword evidence="2" id="KW-1185">Reference proteome</keyword>
<sequence>MMWVGGLPQYILRMLRTGCGCPQPAPPAPLPGAKRRTAWLGLLAWSNAAHSAEHGRRLVWCSGRDWHGVRHSWGMGRLGGGGR</sequence>
<dbReference type="Gramene" id="OGLUM02G13970.1">
    <property type="protein sequence ID" value="OGLUM02G13970.1"/>
    <property type="gene ID" value="OGLUM02G13970"/>
</dbReference>
<evidence type="ECO:0000313" key="2">
    <source>
        <dbReference type="Proteomes" id="UP000026961"/>
    </source>
</evidence>
<dbReference type="AlphaFoldDB" id="A0A0D9YR57"/>
<dbReference type="HOGENOM" id="CLU_2546295_0_0_1"/>
<reference evidence="1" key="2">
    <citation type="submission" date="2018-05" db="EMBL/GenBank/DDBJ databases">
        <title>OgluRS3 (Oryza glumaepatula Reference Sequence Version 3).</title>
        <authorList>
            <person name="Zhang J."/>
            <person name="Kudrna D."/>
            <person name="Lee S."/>
            <person name="Talag J."/>
            <person name="Welchert J."/>
            <person name="Wing R.A."/>
        </authorList>
    </citation>
    <scope>NUCLEOTIDE SEQUENCE [LARGE SCALE GENOMIC DNA]</scope>
</reference>
<proteinExistence type="predicted"/>
<dbReference type="Proteomes" id="UP000026961">
    <property type="component" value="Chromosome 2"/>
</dbReference>
<organism evidence="1">
    <name type="scientific">Oryza glumipatula</name>
    <dbReference type="NCBI Taxonomy" id="40148"/>
    <lineage>
        <taxon>Eukaryota</taxon>
        <taxon>Viridiplantae</taxon>
        <taxon>Streptophyta</taxon>
        <taxon>Embryophyta</taxon>
        <taxon>Tracheophyta</taxon>
        <taxon>Spermatophyta</taxon>
        <taxon>Magnoliopsida</taxon>
        <taxon>Liliopsida</taxon>
        <taxon>Poales</taxon>
        <taxon>Poaceae</taxon>
        <taxon>BOP clade</taxon>
        <taxon>Oryzoideae</taxon>
        <taxon>Oryzeae</taxon>
        <taxon>Oryzinae</taxon>
        <taxon>Oryza</taxon>
    </lineage>
</organism>
<protein>
    <submittedName>
        <fullName evidence="1">Uncharacterized protein</fullName>
    </submittedName>
</protein>
<dbReference type="EnsemblPlants" id="OGLUM02G13970.1">
    <property type="protein sequence ID" value="OGLUM02G13970.1"/>
    <property type="gene ID" value="OGLUM02G13970"/>
</dbReference>